<reference evidence="2 3" key="1">
    <citation type="submission" date="2023-10" db="EMBL/GenBank/DDBJ databases">
        <authorList>
            <person name="Maclean D."/>
            <person name="Macfadyen A."/>
        </authorList>
    </citation>
    <scope>NUCLEOTIDE SEQUENCE [LARGE SCALE GENOMIC DNA]</scope>
</reference>
<protein>
    <submittedName>
        <fullName evidence="2">Uncharacterized protein</fullName>
    </submittedName>
</protein>
<dbReference type="Proteomes" id="UP001314263">
    <property type="component" value="Unassembled WGS sequence"/>
</dbReference>
<organism evidence="2 3">
    <name type="scientific">Coccomyxa viridis</name>
    <dbReference type="NCBI Taxonomy" id="1274662"/>
    <lineage>
        <taxon>Eukaryota</taxon>
        <taxon>Viridiplantae</taxon>
        <taxon>Chlorophyta</taxon>
        <taxon>core chlorophytes</taxon>
        <taxon>Trebouxiophyceae</taxon>
        <taxon>Trebouxiophyceae incertae sedis</taxon>
        <taxon>Coccomyxaceae</taxon>
        <taxon>Coccomyxa</taxon>
    </lineage>
</organism>
<keyword evidence="1" id="KW-0472">Membrane</keyword>
<dbReference type="AlphaFoldDB" id="A0AAV1HY28"/>
<evidence type="ECO:0000313" key="3">
    <source>
        <dbReference type="Proteomes" id="UP001314263"/>
    </source>
</evidence>
<dbReference type="EMBL" id="CAUYUE010000003">
    <property type="protein sequence ID" value="CAK0750064.1"/>
    <property type="molecule type" value="Genomic_DNA"/>
</dbReference>
<feature type="transmembrane region" description="Helical" evidence="1">
    <location>
        <begin position="26"/>
        <end position="45"/>
    </location>
</feature>
<accession>A0AAV1HY28</accession>
<keyword evidence="1" id="KW-0812">Transmembrane</keyword>
<evidence type="ECO:0000256" key="1">
    <source>
        <dbReference type="SAM" id="Phobius"/>
    </source>
</evidence>
<evidence type="ECO:0000313" key="2">
    <source>
        <dbReference type="EMBL" id="CAK0750064.1"/>
    </source>
</evidence>
<gene>
    <name evidence="2" type="ORF">CVIRNUC_001961</name>
</gene>
<comment type="caution">
    <text evidence="2">The sequence shown here is derived from an EMBL/GenBank/DDBJ whole genome shotgun (WGS) entry which is preliminary data.</text>
</comment>
<name>A0AAV1HY28_9CHLO</name>
<proteinExistence type="predicted"/>
<sequence>MITWLSMDCNNIVCRLPGPEDIPKAIVLHEVIGLGFAIGFWSICYTSQPSKTFMRPVANALSKRQSLERIYTASFVRAERMVQSSAWLKRLPMIGRDPGRLTVSLAESICLRAVIKPITLPLKLWLSWKAVLATKGPMRGLTGSSGMAVASMSIFRRPPPGLALVQRQ</sequence>
<keyword evidence="1" id="KW-1133">Transmembrane helix</keyword>
<keyword evidence="3" id="KW-1185">Reference proteome</keyword>